<dbReference type="Proteomes" id="UP000243065">
    <property type="component" value="Unassembled WGS sequence"/>
</dbReference>
<dbReference type="InterPro" id="IPR006047">
    <property type="entry name" value="GH13_cat_dom"/>
</dbReference>
<name>A0A656D7P0_KRYT1</name>
<keyword evidence="4" id="KW-1185">Reference proteome</keyword>
<dbReference type="SUPFAM" id="SSF51011">
    <property type="entry name" value="Glycosyl hydrolase domain"/>
    <property type="match status" value="1"/>
</dbReference>
<evidence type="ECO:0000259" key="2">
    <source>
        <dbReference type="SMART" id="SM00642"/>
    </source>
</evidence>
<evidence type="ECO:0000313" key="4">
    <source>
        <dbReference type="Proteomes" id="UP000243065"/>
    </source>
</evidence>
<dbReference type="Gene3D" id="2.60.40.1180">
    <property type="entry name" value="Golgi alpha-mannosidase II"/>
    <property type="match status" value="1"/>
</dbReference>
<dbReference type="Pfam" id="PF00128">
    <property type="entry name" value="Alpha-amylase"/>
    <property type="match status" value="1"/>
</dbReference>
<dbReference type="InterPro" id="IPR008979">
    <property type="entry name" value="Galactose-bd-like_sf"/>
</dbReference>
<dbReference type="Pfam" id="PF02837">
    <property type="entry name" value="Glyco_hydro_2_N"/>
    <property type="match status" value="1"/>
</dbReference>
<dbReference type="SUPFAM" id="SSF49785">
    <property type="entry name" value="Galactose-binding domain-like"/>
    <property type="match status" value="1"/>
</dbReference>
<dbReference type="AlphaFoldDB" id="A0A656D7P0"/>
<dbReference type="RefSeq" id="WP_159420584.1">
    <property type="nucleotide sequence ID" value="NZ_CZVU01000029.1"/>
</dbReference>
<dbReference type="PANTHER" id="PTHR47786:SF2">
    <property type="entry name" value="GLYCOSYL HYDROLASE FAMILY 13 CATALYTIC DOMAIN-CONTAINING PROTEIN"/>
    <property type="match status" value="1"/>
</dbReference>
<keyword evidence="3" id="KW-0378">Hydrolase</keyword>
<dbReference type="PANTHER" id="PTHR47786">
    <property type="entry name" value="ALPHA-1,4-GLUCAN:MALTOSE-1-PHOSPHATE MALTOSYLTRANSFERASE"/>
    <property type="match status" value="1"/>
</dbReference>
<dbReference type="InterPro" id="IPR017853">
    <property type="entry name" value="GH"/>
</dbReference>
<dbReference type="InterPro" id="IPR032091">
    <property type="entry name" value="Malt_amylase-like_C"/>
</dbReference>
<dbReference type="CDD" id="cd11313">
    <property type="entry name" value="AmyAc_arch_bac_AmyA"/>
    <property type="match status" value="1"/>
</dbReference>
<dbReference type="GO" id="GO:0005975">
    <property type="term" value="P:carbohydrate metabolic process"/>
    <property type="evidence" value="ECO:0007669"/>
    <property type="project" value="InterPro"/>
</dbReference>
<dbReference type="Gene3D" id="2.60.120.260">
    <property type="entry name" value="Galactose-binding domain-like"/>
    <property type="match status" value="1"/>
</dbReference>
<reference evidence="3 4" key="1">
    <citation type="submission" date="2015-11" db="EMBL/GenBank/DDBJ databases">
        <authorList>
            <person name="Varghese N."/>
        </authorList>
    </citation>
    <scope>NUCLEOTIDE SEQUENCE [LARGE SCALE GENOMIC DNA]</scope>
    <source>
        <strain evidence="3 4">JGI-24</strain>
    </source>
</reference>
<feature type="domain" description="Glycosyl hydrolase family 13 catalytic" evidence="2">
    <location>
        <begin position="169"/>
        <end position="486"/>
    </location>
</feature>
<dbReference type="Gene3D" id="3.20.20.80">
    <property type="entry name" value="Glycosidases"/>
    <property type="match status" value="1"/>
</dbReference>
<accession>A0A656D7P0</accession>
<evidence type="ECO:0000313" key="3">
    <source>
        <dbReference type="EMBL" id="CUT00636.1"/>
    </source>
</evidence>
<dbReference type="InterPro" id="IPR006104">
    <property type="entry name" value="Glyco_hydro_2_N"/>
</dbReference>
<dbReference type="GO" id="GO:0004553">
    <property type="term" value="F:hydrolase activity, hydrolyzing O-glycosyl compounds"/>
    <property type="evidence" value="ECO:0007669"/>
    <property type="project" value="InterPro"/>
</dbReference>
<dbReference type="SUPFAM" id="SSF51445">
    <property type="entry name" value="(Trans)glycosidases"/>
    <property type="match status" value="1"/>
</dbReference>
<dbReference type="EMBL" id="CZVU01000029">
    <property type="protein sequence ID" value="CUT00636.1"/>
    <property type="molecule type" value="Genomic_DNA"/>
</dbReference>
<protein>
    <submittedName>
        <fullName evidence="3">Glycosidase</fullName>
    </submittedName>
</protein>
<dbReference type="SMART" id="SM00642">
    <property type="entry name" value="Aamy"/>
    <property type="match status" value="1"/>
</dbReference>
<evidence type="ECO:0000256" key="1">
    <source>
        <dbReference type="ARBA" id="ARBA00007401"/>
    </source>
</evidence>
<proteinExistence type="inferred from homology"/>
<sequence>MLELNGEWLFKVDPEDVGLSQLWYSANFDRTDWVSVEVPGFWERYSNFSKHDGIAWYYKSFEMPKIDKRKKYAIFFGGVDDDCGVWLNGEFVGEHRGYSDEFYFDVTKFLKPGENELVVMVIDHGGPGGIYKPVAIVEYSEISDLLKGEFYYKKARKSEEWVKDAVIYEVFPRAFSEKGTFKEVEREIPRLKELGINVIWLMPIHPIGEVKRKGTLGSPYSVKDYFKINPEYGTEEDLKSLVRTAHENGIKVIIDLVINHTAWDNDLIREHPEWYVKNNKGEIISPNSDWVDVADLNYDVQELRRYMIEVMRYWVREFDIDGYRCDVAELVPTDFWNEARKELDKIKPVMMLAEGSLPEQHLEAFDLTYSWNVYDALARIIRKGHLPSVLDNVLEGEKYKFPRGSLRLRFNENHDKPRAVKFFGEDGALVSALIVNTIPGVPLIYNGQEYGDTTNLSLFEKQVMSRDNSERGRKFYSFYKKLFNFRKKSLALRRGEMIKVKTSNDDKVYAFWRKYKDETVLVVANFSTWGVTTKLQVDEILRKKVKNGKVKFYDVFEEKTEEVKLEEFVNFKLEPFGFKLILIF</sequence>
<dbReference type="InterPro" id="IPR013780">
    <property type="entry name" value="Glyco_hydro_b"/>
</dbReference>
<dbReference type="Pfam" id="PF16657">
    <property type="entry name" value="Malt_amylase_C"/>
    <property type="match status" value="1"/>
</dbReference>
<organism evidence="3 4">
    <name type="scientific">Kryptobacter tengchongensis</name>
    <dbReference type="NCBI Taxonomy" id="1643429"/>
    <lineage>
        <taxon>Bacteria</taxon>
        <taxon>Pseudomonadati</taxon>
        <taxon>Candidatus Kryptoniota</taxon>
        <taxon>Candidatus Kryptobacter</taxon>
    </lineage>
</organism>
<comment type="similarity">
    <text evidence="1">Belongs to the glycosyl hydrolase 2 family.</text>
</comment>
<dbReference type="OrthoDB" id="9805159at2"/>
<gene>
    <name evidence="3" type="ORF">JGI24_00805</name>
</gene>
<keyword evidence="3" id="KW-0326">Glycosidase</keyword>